<keyword evidence="2" id="KW-0560">Oxidoreductase</keyword>
<dbReference type="InterPro" id="IPR036291">
    <property type="entry name" value="NAD(P)-bd_dom_sf"/>
</dbReference>
<proteinExistence type="inferred from homology"/>
<sequence length="213" mass="22144">MGQPVSLAGKVVAITGGARGIGKATATAFLDRGAAVVIGDLDDELAGKTAVELSARPGARVTGLPLDVTDRDSFARFFDAADAAFDAPVDVLVNNAGIMPTGHYVDEADRMTDRQLEVNVQGVLTGSKLAVRRFLTRGRGHLVNIASLAGLTGYPGLATYCATKHAVVGFTEALWGELRDTPIGVSAVMPAVVRTELSAGANIPRSMERLTVV</sequence>
<dbReference type="Pfam" id="PF00106">
    <property type="entry name" value="adh_short"/>
    <property type="match status" value="1"/>
</dbReference>
<comment type="similarity">
    <text evidence="1 3">Belongs to the short-chain dehydrogenases/reductases (SDR) family.</text>
</comment>
<dbReference type="PRINTS" id="PR00081">
    <property type="entry name" value="GDHRDH"/>
</dbReference>
<reference evidence="4 5" key="1">
    <citation type="journal article" date="2021" name="BMC Genomics">
        <title>Genome-resolved metagenome and metatranscriptome analyses of thermophilic composting reveal key bacterial players and their metabolic interactions.</title>
        <authorList>
            <person name="Braga L.P.P."/>
            <person name="Pereira R.V."/>
            <person name="Martins L.F."/>
            <person name="Moura L.M.S."/>
            <person name="Sanchez F.B."/>
            <person name="Patane J.S.L."/>
            <person name="da Silva A.M."/>
            <person name="Setubal J.C."/>
        </authorList>
    </citation>
    <scope>NUCLEOTIDE SEQUENCE [LARGE SCALE GENOMIC DNA]</scope>
    <source>
        <strain evidence="4">ZC4RG45</strain>
    </source>
</reference>
<comment type="caution">
    <text evidence="4">The sequence shown here is derived from an EMBL/GenBank/DDBJ whole genome shotgun (WGS) entry which is preliminary data.</text>
</comment>
<dbReference type="InterPro" id="IPR002347">
    <property type="entry name" value="SDR_fam"/>
</dbReference>
<dbReference type="Gene3D" id="3.40.50.720">
    <property type="entry name" value="NAD(P)-binding Rossmann-like Domain"/>
    <property type="match status" value="1"/>
</dbReference>
<dbReference type="EMBL" id="QGUI02000277">
    <property type="protein sequence ID" value="MFO7193798.1"/>
    <property type="molecule type" value="Genomic_DNA"/>
</dbReference>
<dbReference type="SUPFAM" id="SSF51735">
    <property type="entry name" value="NAD(P)-binding Rossmann-fold domains"/>
    <property type="match status" value="1"/>
</dbReference>
<dbReference type="PRINTS" id="PR00080">
    <property type="entry name" value="SDRFAMILY"/>
</dbReference>
<gene>
    <name evidence="4" type="ORF">DIU77_016260</name>
</gene>
<evidence type="ECO:0000313" key="4">
    <source>
        <dbReference type="EMBL" id="MFO7193798.1"/>
    </source>
</evidence>
<evidence type="ECO:0000256" key="1">
    <source>
        <dbReference type="ARBA" id="ARBA00006484"/>
    </source>
</evidence>
<evidence type="ECO:0000256" key="3">
    <source>
        <dbReference type="RuleBase" id="RU000363"/>
    </source>
</evidence>
<dbReference type="Proteomes" id="UP000249324">
    <property type="component" value="Unassembled WGS sequence"/>
</dbReference>
<evidence type="ECO:0000313" key="5">
    <source>
        <dbReference type="Proteomes" id="UP000249324"/>
    </source>
</evidence>
<protein>
    <submittedName>
        <fullName evidence="4">SDR family NAD(P)-dependent oxidoreductase</fullName>
    </submittedName>
</protein>
<name>A0ABD6FK06_9PSEU</name>
<dbReference type="GO" id="GO:0016491">
    <property type="term" value="F:oxidoreductase activity"/>
    <property type="evidence" value="ECO:0007669"/>
    <property type="project" value="UniProtKB-KW"/>
</dbReference>
<dbReference type="PANTHER" id="PTHR24322:SF736">
    <property type="entry name" value="RETINOL DEHYDROGENASE 10"/>
    <property type="match status" value="1"/>
</dbReference>
<feature type="non-terminal residue" evidence="4">
    <location>
        <position position="213"/>
    </location>
</feature>
<evidence type="ECO:0000256" key="2">
    <source>
        <dbReference type="ARBA" id="ARBA00023002"/>
    </source>
</evidence>
<organism evidence="4 5">
    <name type="scientific">Thermocrispum agreste</name>
    <dbReference type="NCBI Taxonomy" id="37925"/>
    <lineage>
        <taxon>Bacteria</taxon>
        <taxon>Bacillati</taxon>
        <taxon>Actinomycetota</taxon>
        <taxon>Actinomycetes</taxon>
        <taxon>Pseudonocardiales</taxon>
        <taxon>Pseudonocardiaceae</taxon>
        <taxon>Thermocrispum</taxon>
    </lineage>
</organism>
<dbReference type="AlphaFoldDB" id="A0ABD6FK06"/>
<dbReference type="PANTHER" id="PTHR24322">
    <property type="entry name" value="PKSB"/>
    <property type="match status" value="1"/>
</dbReference>
<accession>A0ABD6FK06</accession>
<dbReference type="CDD" id="cd05233">
    <property type="entry name" value="SDR_c"/>
    <property type="match status" value="1"/>
</dbReference>